<protein>
    <submittedName>
        <fullName evidence="12">Molybdenum ABC transporter ATP-binding protein</fullName>
    </submittedName>
</protein>
<dbReference type="InterPro" id="IPR008995">
    <property type="entry name" value="Mo/tungstate-bd_C_term_dom"/>
</dbReference>
<dbReference type="SUPFAM" id="SSF52540">
    <property type="entry name" value="P-loop containing nucleoside triphosphate hydrolases"/>
    <property type="match status" value="1"/>
</dbReference>
<dbReference type="InterPro" id="IPR011868">
    <property type="entry name" value="ModC_ABC_ATP-bd"/>
</dbReference>
<evidence type="ECO:0000256" key="6">
    <source>
        <dbReference type="ARBA" id="ARBA00022840"/>
    </source>
</evidence>
<evidence type="ECO:0000256" key="9">
    <source>
        <dbReference type="PROSITE-ProRule" id="PRU01213"/>
    </source>
</evidence>
<keyword evidence="1" id="KW-0813">Transport</keyword>
<dbReference type="InterPro" id="IPR005116">
    <property type="entry name" value="Transp-assoc_OB_typ1"/>
</dbReference>
<dbReference type="SMART" id="SM00382">
    <property type="entry name" value="AAA"/>
    <property type="match status" value="1"/>
</dbReference>
<dbReference type="NCBIfam" id="TIGR02142">
    <property type="entry name" value="modC_ABC"/>
    <property type="match status" value="1"/>
</dbReference>
<dbReference type="InterPro" id="IPR027417">
    <property type="entry name" value="P-loop_NTPase"/>
</dbReference>
<reference evidence="12 13" key="1">
    <citation type="submission" date="2019-09" db="EMBL/GenBank/DDBJ databases">
        <title>Nitrincola iocasae sp. nov., a bacterium isolated from the sediment collected at a cold seep field in South China Sea.</title>
        <authorList>
            <person name="Zhang H."/>
            <person name="Wang H."/>
            <person name="Li C."/>
        </authorList>
    </citation>
    <scope>NUCLEOTIDE SEQUENCE [LARGE SCALE GENOMIC DNA]</scope>
    <source>
        <strain evidence="12 13">KXZD1103</strain>
    </source>
</reference>
<name>A0A5J6L8Z0_9GAMM</name>
<dbReference type="InterPro" id="IPR003439">
    <property type="entry name" value="ABC_transporter-like_ATP-bd"/>
</dbReference>
<dbReference type="Gene3D" id="3.40.50.300">
    <property type="entry name" value="P-loop containing nucleotide triphosphate hydrolases"/>
    <property type="match status" value="1"/>
</dbReference>
<evidence type="ECO:0000256" key="2">
    <source>
        <dbReference type="ARBA" id="ARBA00022475"/>
    </source>
</evidence>
<dbReference type="SUPFAM" id="SSF50331">
    <property type="entry name" value="MOP-like"/>
    <property type="match status" value="1"/>
</dbReference>
<dbReference type="PANTHER" id="PTHR43514:SF10">
    <property type="entry name" value="MOLYBDENUM IMPORT ATP-BINDING PROTEIN MODC 2"/>
    <property type="match status" value="1"/>
</dbReference>
<evidence type="ECO:0000256" key="3">
    <source>
        <dbReference type="ARBA" id="ARBA00022505"/>
    </source>
</evidence>
<dbReference type="Gene3D" id="2.40.50.100">
    <property type="match status" value="1"/>
</dbReference>
<sequence length="364" mass="39997">MSLAMSFQVNRAEFQLQVSLELPDQGVTALFGRSGSGKTTLLRCIAGLEQLPGGSLSFQGQVWQSADEFVPVHLRPIGYVFQEASLFPHLTIEQNLHYGFKRIRAAERRIGFDEVVELLSLQDYLTRYPDQLSGGQRQRVSIGRALLTSPRLLLMDEPMASLDATSKQEILPYLERLTEELQLPIIYVSHAVDEVMRLADYMVLLDQGQVQAQGPLQALLTDHQLPFARSEQAASLLKAQLVDTDAGDGLAGLQLEQQPLLISQTHLSPGRLSPITLGATVKVTIMARDVVLARQLPEAISLLNALLVRVVALDTDLDKSQVLVHLQLGEQALMARISKRSAGLLQLQPGQQVYALIKGVAVNS</sequence>
<dbReference type="KEGG" id="nik:F5I99_00305"/>
<dbReference type="PROSITE" id="PS51866">
    <property type="entry name" value="MOP"/>
    <property type="match status" value="1"/>
</dbReference>
<dbReference type="InterPro" id="IPR004606">
    <property type="entry name" value="Mop_domain"/>
</dbReference>
<dbReference type="EMBL" id="CP044222">
    <property type="protein sequence ID" value="QEW05064.1"/>
    <property type="molecule type" value="Genomic_DNA"/>
</dbReference>
<keyword evidence="4" id="KW-0997">Cell inner membrane</keyword>
<keyword evidence="3 9" id="KW-0500">Molybdenum</keyword>
<dbReference type="RefSeq" id="WP_151053129.1">
    <property type="nucleotide sequence ID" value="NZ_CP044222.1"/>
</dbReference>
<dbReference type="GO" id="GO:0016020">
    <property type="term" value="C:membrane"/>
    <property type="evidence" value="ECO:0007669"/>
    <property type="project" value="InterPro"/>
</dbReference>
<dbReference type="Pfam" id="PF03459">
    <property type="entry name" value="TOBE"/>
    <property type="match status" value="1"/>
</dbReference>
<keyword evidence="8" id="KW-0472">Membrane</keyword>
<feature type="domain" description="Mop" evidence="11">
    <location>
        <begin position="299"/>
        <end position="364"/>
    </location>
</feature>
<evidence type="ECO:0000256" key="4">
    <source>
        <dbReference type="ARBA" id="ARBA00022519"/>
    </source>
</evidence>
<dbReference type="PANTHER" id="PTHR43514">
    <property type="entry name" value="ABC TRANSPORTER I FAMILY MEMBER 10"/>
    <property type="match status" value="1"/>
</dbReference>
<dbReference type="PROSITE" id="PS50893">
    <property type="entry name" value="ABC_TRANSPORTER_2"/>
    <property type="match status" value="1"/>
</dbReference>
<dbReference type="InterPro" id="IPR050334">
    <property type="entry name" value="Molybdenum_import_ModC"/>
</dbReference>
<evidence type="ECO:0000256" key="8">
    <source>
        <dbReference type="ARBA" id="ARBA00023136"/>
    </source>
</evidence>
<organism evidence="12 13">
    <name type="scientific">Nitrincola iocasae</name>
    <dbReference type="NCBI Taxonomy" id="2614693"/>
    <lineage>
        <taxon>Bacteria</taxon>
        <taxon>Pseudomonadati</taxon>
        <taxon>Pseudomonadota</taxon>
        <taxon>Gammaproteobacteria</taxon>
        <taxon>Oceanospirillales</taxon>
        <taxon>Oceanospirillaceae</taxon>
        <taxon>Nitrincola</taxon>
    </lineage>
</organism>
<dbReference type="GO" id="GO:0005524">
    <property type="term" value="F:ATP binding"/>
    <property type="evidence" value="ECO:0007669"/>
    <property type="project" value="UniProtKB-KW"/>
</dbReference>
<gene>
    <name evidence="12" type="primary">modC</name>
    <name evidence="12" type="ORF">F5I99_00305</name>
</gene>
<accession>A0A5J6L8Z0</accession>
<keyword evidence="5" id="KW-0547">Nucleotide-binding</keyword>
<evidence type="ECO:0000313" key="13">
    <source>
        <dbReference type="Proteomes" id="UP000325606"/>
    </source>
</evidence>
<dbReference type="InterPro" id="IPR017871">
    <property type="entry name" value="ABC_transporter-like_CS"/>
</dbReference>
<evidence type="ECO:0000256" key="5">
    <source>
        <dbReference type="ARBA" id="ARBA00022741"/>
    </source>
</evidence>
<dbReference type="Pfam" id="PF00005">
    <property type="entry name" value="ABC_tran"/>
    <property type="match status" value="1"/>
</dbReference>
<evidence type="ECO:0000256" key="1">
    <source>
        <dbReference type="ARBA" id="ARBA00022448"/>
    </source>
</evidence>
<evidence type="ECO:0000313" key="12">
    <source>
        <dbReference type="EMBL" id="QEW05064.1"/>
    </source>
</evidence>
<dbReference type="GO" id="GO:0140359">
    <property type="term" value="F:ABC-type transporter activity"/>
    <property type="evidence" value="ECO:0007669"/>
    <property type="project" value="InterPro"/>
</dbReference>
<dbReference type="InterPro" id="IPR003593">
    <property type="entry name" value="AAA+_ATPase"/>
</dbReference>
<keyword evidence="13" id="KW-1185">Reference proteome</keyword>
<evidence type="ECO:0000256" key="7">
    <source>
        <dbReference type="ARBA" id="ARBA00022967"/>
    </source>
</evidence>
<proteinExistence type="predicted"/>
<evidence type="ECO:0000259" key="11">
    <source>
        <dbReference type="PROSITE" id="PS51866"/>
    </source>
</evidence>
<keyword evidence="6 12" id="KW-0067">ATP-binding</keyword>
<keyword evidence="7" id="KW-1278">Translocase</keyword>
<keyword evidence="2" id="KW-1003">Cell membrane</keyword>
<dbReference type="GO" id="GO:0016887">
    <property type="term" value="F:ATP hydrolysis activity"/>
    <property type="evidence" value="ECO:0007669"/>
    <property type="project" value="InterPro"/>
</dbReference>
<evidence type="ECO:0000259" key="10">
    <source>
        <dbReference type="PROSITE" id="PS50893"/>
    </source>
</evidence>
<feature type="domain" description="ABC transporter" evidence="10">
    <location>
        <begin position="1"/>
        <end position="232"/>
    </location>
</feature>
<dbReference type="Proteomes" id="UP000325606">
    <property type="component" value="Chromosome"/>
</dbReference>
<dbReference type="PROSITE" id="PS00211">
    <property type="entry name" value="ABC_TRANSPORTER_1"/>
    <property type="match status" value="1"/>
</dbReference>
<dbReference type="AlphaFoldDB" id="A0A5J6L8Z0"/>
<dbReference type="GO" id="GO:0015098">
    <property type="term" value="F:molybdate ion transmembrane transporter activity"/>
    <property type="evidence" value="ECO:0007669"/>
    <property type="project" value="InterPro"/>
</dbReference>